<protein>
    <recommendedName>
        <fullName evidence="3">Chemoreceptor zinc-binding domain-containing protein</fullName>
    </recommendedName>
</protein>
<organism evidence="1 2">
    <name type="scientific">Nibribacter koreensis</name>
    <dbReference type="NCBI Taxonomy" id="1084519"/>
    <lineage>
        <taxon>Bacteria</taxon>
        <taxon>Pseudomonadati</taxon>
        <taxon>Bacteroidota</taxon>
        <taxon>Cytophagia</taxon>
        <taxon>Cytophagales</taxon>
        <taxon>Hymenobacteraceae</taxon>
        <taxon>Nibribacter</taxon>
    </lineage>
</organism>
<evidence type="ECO:0008006" key="3">
    <source>
        <dbReference type="Google" id="ProtNLM"/>
    </source>
</evidence>
<dbReference type="Proteomes" id="UP001501844">
    <property type="component" value="Unassembled WGS sequence"/>
</dbReference>
<proteinExistence type="predicted"/>
<evidence type="ECO:0000313" key="2">
    <source>
        <dbReference type="Proteomes" id="UP001501844"/>
    </source>
</evidence>
<comment type="caution">
    <text evidence="1">The sequence shown here is derived from an EMBL/GenBank/DDBJ whole genome shotgun (WGS) entry which is preliminary data.</text>
</comment>
<keyword evidence="2" id="KW-1185">Reference proteome</keyword>
<name>A0ABP8F5Y6_9BACT</name>
<dbReference type="Gene3D" id="1.20.120.30">
    <property type="entry name" value="Aspartate receptor, ligand-binding domain"/>
    <property type="match status" value="1"/>
</dbReference>
<accession>A0ABP8F5Y6</accession>
<dbReference type="EMBL" id="BAABGX010000001">
    <property type="protein sequence ID" value="GAA4295933.1"/>
    <property type="molecule type" value="Genomic_DNA"/>
</dbReference>
<evidence type="ECO:0000313" key="1">
    <source>
        <dbReference type="EMBL" id="GAA4295933.1"/>
    </source>
</evidence>
<reference evidence="2" key="1">
    <citation type="journal article" date="2019" name="Int. J. Syst. Evol. Microbiol.">
        <title>The Global Catalogue of Microorganisms (GCM) 10K type strain sequencing project: providing services to taxonomists for standard genome sequencing and annotation.</title>
        <authorList>
            <consortium name="The Broad Institute Genomics Platform"/>
            <consortium name="The Broad Institute Genome Sequencing Center for Infectious Disease"/>
            <person name="Wu L."/>
            <person name="Ma J."/>
        </authorList>
    </citation>
    <scope>NUCLEOTIDE SEQUENCE [LARGE SCALE GENOMIC DNA]</scope>
    <source>
        <strain evidence="2">JCM 17917</strain>
    </source>
</reference>
<dbReference type="RefSeq" id="WP_345161471.1">
    <property type="nucleotide sequence ID" value="NZ_BAABGX010000001.1"/>
</dbReference>
<gene>
    <name evidence="1" type="ORF">GCM10023183_02240</name>
</gene>
<sequence length="120" mass="13572">MLHKQDSLQSLDIKQARVKFILFKSKLRSILYGSSADDSVLSPRDNSLGQWLYASALAKYGHLAEIREIEKINLSISGIAKDLISLYKGGKIDEARSGLTHLDRWEEELIRLLDEIESKA</sequence>